<accession>A0A5B7IMB3</accession>
<evidence type="ECO:0000313" key="2">
    <source>
        <dbReference type="EMBL" id="MPC82766.1"/>
    </source>
</evidence>
<proteinExistence type="predicted"/>
<organism evidence="2 3">
    <name type="scientific">Portunus trituberculatus</name>
    <name type="common">Swimming crab</name>
    <name type="synonym">Neptunus trituberculatus</name>
    <dbReference type="NCBI Taxonomy" id="210409"/>
    <lineage>
        <taxon>Eukaryota</taxon>
        <taxon>Metazoa</taxon>
        <taxon>Ecdysozoa</taxon>
        <taxon>Arthropoda</taxon>
        <taxon>Crustacea</taxon>
        <taxon>Multicrustacea</taxon>
        <taxon>Malacostraca</taxon>
        <taxon>Eumalacostraca</taxon>
        <taxon>Eucarida</taxon>
        <taxon>Decapoda</taxon>
        <taxon>Pleocyemata</taxon>
        <taxon>Brachyura</taxon>
        <taxon>Eubrachyura</taxon>
        <taxon>Portunoidea</taxon>
        <taxon>Portunidae</taxon>
        <taxon>Portuninae</taxon>
        <taxon>Portunus</taxon>
    </lineage>
</organism>
<feature type="compositionally biased region" description="Basic and acidic residues" evidence="1">
    <location>
        <begin position="63"/>
        <end position="75"/>
    </location>
</feature>
<dbReference type="EMBL" id="VSRR010060669">
    <property type="protein sequence ID" value="MPC82766.1"/>
    <property type="molecule type" value="Genomic_DNA"/>
</dbReference>
<dbReference type="AlphaFoldDB" id="A0A5B7IMB3"/>
<sequence>MYTETPQYLHPHPTNTQTTTRASVLCVRRVVLSYRGPLLSCLPGGRGEGHDGETEVTGGQTDRQTDVGKQIKGDG</sequence>
<gene>
    <name evidence="2" type="ORF">E2C01_077448</name>
</gene>
<reference evidence="2 3" key="1">
    <citation type="submission" date="2019-05" db="EMBL/GenBank/DDBJ databases">
        <title>Another draft genome of Portunus trituberculatus and its Hox gene families provides insights of decapod evolution.</title>
        <authorList>
            <person name="Jeong J.-H."/>
            <person name="Song I."/>
            <person name="Kim S."/>
            <person name="Choi T."/>
            <person name="Kim D."/>
            <person name="Ryu S."/>
            <person name="Kim W."/>
        </authorList>
    </citation>
    <scope>NUCLEOTIDE SEQUENCE [LARGE SCALE GENOMIC DNA]</scope>
    <source>
        <tissue evidence="2">Muscle</tissue>
    </source>
</reference>
<protein>
    <submittedName>
        <fullName evidence="2">Uncharacterized protein</fullName>
    </submittedName>
</protein>
<comment type="caution">
    <text evidence="2">The sequence shown here is derived from an EMBL/GenBank/DDBJ whole genome shotgun (WGS) entry which is preliminary data.</text>
</comment>
<dbReference type="Proteomes" id="UP000324222">
    <property type="component" value="Unassembled WGS sequence"/>
</dbReference>
<evidence type="ECO:0000313" key="3">
    <source>
        <dbReference type="Proteomes" id="UP000324222"/>
    </source>
</evidence>
<feature type="region of interest" description="Disordered" evidence="1">
    <location>
        <begin position="42"/>
        <end position="75"/>
    </location>
</feature>
<keyword evidence="3" id="KW-1185">Reference proteome</keyword>
<evidence type="ECO:0000256" key="1">
    <source>
        <dbReference type="SAM" id="MobiDB-lite"/>
    </source>
</evidence>
<name>A0A5B7IMB3_PORTR</name>